<dbReference type="CDD" id="cd09170">
    <property type="entry name" value="PLDc_Nuc"/>
    <property type="match status" value="1"/>
</dbReference>
<evidence type="ECO:0000256" key="5">
    <source>
        <dbReference type="ARBA" id="ARBA00022963"/>
    </source>
</evidence>
<dbReference type="PANTHER" id="PTHR43856">
    <property type="entry name" value="CARDIOLIPIN HYDROLASE"/>
    <property type="match status" value="1"/>
</dbReference>
<reference evidence="9 10" key="1">
    <citation type="submission" date="2015-09" db="EMBL/GenBank/DDBJ databases">
        <authorList>
            <person name="Xu Y."/>
            <person name="Nagy A."/>
            <person name="Liu N.T."/>
            <person name="Nou X."/>
        </authorList>
    </citation>
    <scope>NUCLEOTIDE SEQUENCE [LARGE SCALE GENOMIC DNA]</scope>
    <source>
        <strain evidence="9 10">FC1138</strain>
    </source>
</reference>
<dbReference type="KEGG" id="rin:ACS15_0296"/>
<keyword evidence="9" id="KW-0540">Nuclease</keyword>
<dbReference type="Proteomes" id="UP000077927">
    <property type="component" value="Chromosome 1"/>
</dbReference>
<dbReference type="AlphaFoldDB" id="A0AAC9BHX7"/>
<dbReference type="InterPro" id="IPR001736">
    <property type="entry name" value="PLipase_D/transphosphatidylase"/>
</dbReference>
<dbReference type="GO" id="GO:0006793">
    <property type="term" value="P:phosphorus metabolic process"/>
    <property type="evidence" value="ECO:0007669"/>
    <property type="project" value="UniProtKB-ARBA"/>
</dbReference>
<keyword evidence="5" id="KW-0442">Lipid degradation</keyword>
<dbReference type="GO" id="GO:0004630">
    <property type="term" value="F:phospholipase D activity"/>
    <property type="evidence" value="ECO:0007669"/>
    <property type="project" value="UniProtKB-EC"/>
</dbReference>
<dbReference type="GO" id="GO:0016891">
    <property type="term" value="F:RNA endonuclease activity producing 5'-phosphomonoesters, hydrolytic mechanism"/>
    <property type="evidence" value="ECO:0007669"/>
    <property type="project" value="TreeGrafter"/>
</dbReference>
<name>A0AAC9BHX7_9RALS</name>
<keyword evidence="7" id="KW-0732">Signal</keyword>
<comment type="catalytic activity">
    <reaction evidence="1">
        <text>a 1,2-diacyl-sn-glycero-3-phosphocholine + H2O = a 1,2-diacyl-sn-glycero-3-phosphate + choline + H(+)</text>
        <dbReference type="Rhea" id="RHEA:14445"/>
        <dbReference type="ChEBI" id="CHEBI:15354"/>
        <dbReference type="ChEBI" id="CHEBI:15377"/>
        <dbReference type="ChEBI" id="CHEBI:15378"/>
        <dbReference type="ChEBI" id="CHEBI:57643"/>
        <dbReference type="ChEBI" id="CHEBI:58608"/>
        <dbReference type="EC" id="3.1.4.4"/>
    </reaction>
</comment>
<dbReference type="RefSeq" id="WP_021196329.1">
    <property type="nucleotide sequence ID" value="NZ_CP012605.1"/>
</dbReference>
<evidence type="ECO:0000256" key="1">
    <source>
        <dbReference type="ARBA" id="ARBA00000798"/>
    </source>
</evidence>
<feature type="signal peptide" evidence="7">
    <location>
        <begin position="1"/>
        <end position="24"/>
    </location>
</feature>
<feature type="domain" description="PLD phosphodiesterase" evidence="8">
    <location>
        <begin position="118"/>
        <end position="145"/>
    </location>
</feature>
<evidence type="ECO:0000256" key="6">
    <source>
        <dbReference type="ARBA" id="ARBA00023098"/>
    </source>
</evidence>
<dbReference type="Gene3D" id="3.30.870.10">
    <property type="entry name" value="Endonuclease Chain A"/>
    <property type="match status" value="1"/>
</dbReference>
<dbReference type="Pfam" id="PF13091">
    <property type="entry name" value="PLDc_2"/>
    <property type="match status" value="1"/>
</dbReference>
<dbReference type="PROSITE" id="PS50035">
    <property type="entry name" value="PLD"/>
    <property type="match status" value="1"/>
</dbReference>
<dbReference type="PANTHER" id="PTHR43856:SF1">
    <property type="entry name" value="MITOCHONDRIAL CARDIOLIPIN HYDROLASE"/>
    <property type="match status" value="1"/>
</dbReference>
<organism evidence="9 10">
    <name type="scientific">Ralstonia insidiosa</name>
    <dbReference type="NCBI Taxonomy" id="190721"/>
    <lineage>
        <taxon>Bacteria</taxon>
        <taxon>Pseudomonadati</taxon>
        <taxon>Pseudomonadota</taxon>
        <taxon>Betaproteobacteria</taxon>
        <taxon>Burkholderiales</taxon>
        <taxon>Burkholderiaceae</taxon>
        <taxon>Ralstonia</taxon>
    </lineage>
</organism>
<evidence type="ECO:0000259" key="8">
    <source>
        <dbReference type="PROSITE" id="PS50035"/>
    </source>
</evidence>
<keyword evidence="9" id="KW-0255">Endonuclease</keyword>
<evidence type="ECO:0000256" key="2">
    <source>
        <dbReference type="ARBA" id="ARBA00008664"/>
    </source>
</evidence>
<dbReference type="SUPFAM" id="SSF56024">
    <property type="entry name" value="Phospholipase D/nuclease"/>
    <property type="match status" value="1"/>
</dbReference>
<gene>
    <name evidence="9" type="primary">nuc</name>
    <name evidence="9" type="ORF">ACS15_0296</name>
</gene>
<keyword evidence="4" id="KW-0378">Hydrolase</keyword>
<dbReference type="InterPro" id="IPR025202">
    <property type="entry name" value="PLD-like_dom"/>
</dbReference>
<keyword evidence="6" id="KW-0443">Lipid metabolism</keyword>
<evidence type="ECO:0000256" key="4">
    <source>
        <dbReference type="ARBA" id="ARBA00022801"/>
    </source>
</evidence>
<comment type="similarity">
    <text evidence="2">Belongs to the phospholipase D family.</text>
</comment>
<accession>A0AAC9BHX7</accession>
<dbReference type="EMBL" id="CP012605">
    <property type="protein sequence ID" value="ANH74235.1"/>
    <property type="molecule type" value="Genomic_DNA"/>
</dbReference>
<evidence type="ECO:0000256" key="3">
    <source>
        <dbReference type="ARBA" id="ARBA00012027"/>
    </source>
</evidence>
<feature type="chain" id="PRO_5042278072" description="phospholipase D" evidence="7">
    <location>
        <begin position="25"/>
        <end position="184"/>
    </location>
</feature>
<proteinExistence type="inferred from homology"/>
<evidence type="ECO:0000313" key="9">
    <source>
        <dbReference type="EMBL" id="ANH74235.1"/>
    </source>
</evidence>
<evidence type="ECO:0000256" key="7">
    <source>
        <dbReference type="SAM" id="SignalP"/>
    </source>
</evidence>
<dbReference type="EC" id="3.1.4.4" evidence="3"/>
<evidence type="ECO:0000313" key="10">
    <source>
        <dbReference type="Proteomes" id="UP000077927"/>
    </source>
</evidence>
<sequence length="184" mass="20091">MLKQKLSAILLSLLCTAVTLPAAAMPETTGQSIEVGFSPDGTAEALVLRSIASARRSVRLAAYSFTSPKVVRAMLDAKKRGVDVAVVVDYKHNNSSKAARAALNLLVNEGIPTRTIDAYAIQHSKYAVIDGLHVQTGSYNYSDAAANKNSENALVIWNRRDLANAYNKNWQWLFDQGRPYVSSY</sequence>
<dbReference type="InterPro" id="IPR051406">
    <property type="entry name" value="PLD_domain"/>
</dbReference>
<dbReference type="GO" id="GO:0016042">
    <property type="term" value="P:lipid catabolic process"/>
    <property type="evidence" value="ECO:0007669"/>
    <property type="project" value="UniProtKB-KW"/>
</dbReference>
<protein>
    <recommendedName>
        <fullName evidence="3">phospholipase D</fullName>
        <ecNumber evidence="3">3.1.4.4</ecNumber>
    </recommendedName>
</protein>